<sequence length="94" mass="10705">MTQTKALAHIARKQEKLTLTKAKTGDTQFQAANKADTAAGEQLGNLSEAFAEIFQLFKCGNILLCCAERNWALNAYPFHNPNQQETWRWCLYLR</sequence>
<name>A0ABQ7G5K2_DUNSA</name>
<accession>A0ABQ7G5K2</accession>
<organism evidence="1 2">
    <name type="scientific">Dunaliella salina</name>
    <name type="common">Green alga</name>
    <name type="synonym">Protococcus salinus</name>
    <dbReference type="NCBI Taxonomy" id="3046"/>
    <lineage>
        <taxon>Eukaryota</taxon>
        <taxon>Viridiplantae</taxon>
        <taxon>Chlorophyta</taxon>
        <taxon>core chlorophytes</taxon>
        <taxon>Chlorophyceae</taxon>
        <taxon>CS clade</taxon>
        <taxon>Chlamydomonadales</taxon>
        <taxon>Dunaliellaceae</taxon>
        <taxon>Dunaliella</taxon>
    </lineage>
</organism>
<dbReference type="Proteomes" id="UP000815325">
    <property type="component" value="Unassembled WGS sequence"/>
</dbReference>
<protein>
    <recommendedName>
        <fullName evidence="3">Encoded protein</fullName>
    </recommendedName>
</protein>
<evidence type="ECO:0008006" key="3">
    <source>
        <dbReference type="Google" id="ProtNLM"/>
    </source>
</evidence>
<comment type="caution">
    <text evidence="1">The sequence shown here is derived from an EMBL/GenBank/DDBJ whole genome shotgun (WGS) entry which is preliminary data.</text>
</comment>
<evidence type="ECO:0000313" key="1">
    <source>
        <dbReference type="EMBL" id="KAF5829891.1"/>
    </source>
</evidence>
<dbReference type="EMBL" id="MU070103">
    <property type="protein sequence ID" value="KAF5829891.1"/>
    <property type="molecule type" value="Genomic_DNA"/>
</dbReference>
<keyword evidence="2" id="KW-1185">Reference proteome</keyword>
<proteinExistence type="predicted"/>
<reference evidence="1" key="1">
    <citation type="submission" date="2017-08" db="EMBL/GenBank/DDBJ databases">
        <authorList>
            <person name="Polle J.E."/>
            <person name="Barry K."/>
            <person name="Cushman J."/>
            <person name="Schmutz J."/>
            <person name="Tran D."/>
            <person name="Hathwaick L.T."/>
            <person name="Yim W.C."/>
            <person name="Jenkins J."/>
            <person name="Mckie-Krisberg Z.M."/>
            <person name="Prochnik S."/>
            <person name="Lindquist E."/>
            <person name="Dockter R.B."/>
            <person name="Adam C."/>
            <person name="Molina H."/>
            <person name="Bunkerborg J."/>
            <person name="Jin E."/>
            <person name="Buchheim M."/>
            <person name="Magnuson J."/>
        </authorList>
    </citation>
    <scope>NUCLEOTIDE SEQUENCE</scope>
    <source>
        <strain evidence="1">CCAP 19/18</strain>
    </source>
</reference>
<gene>
    <name evidence="1" type="ORF">DUNSADRAFT_15334</name>
</gene>
<evidence type="ECO:0000313" key="2">
    <source>
        <dbReference type="Proteomes" id="UP000815325"/>
    </source>
</evidence>